<name>A0A0K8TCF9_LYGHE</name>
<proteinExistence type="predicted"/>
<reference evidence="3" key="1">
    <citation type="submission" date="2014-09" db="EMBL/GenBank/DDBJ databases">
        <authorList>
            <person name="Magalhaes I.L.F."/>
            <person name="Oliveira U."/>
            <person name="Santos F.R."/>
            <person name="Vidigal T.H.D.A."/>
            <person name="Brescovit A.D."/>
            <person name="Santos A.J."/>
        </authorList>
    </citation>
    <scope>NUCLEOTIDE SEQUENCE</scope>
</reference>
<dbReference type="GO" id="GO:0050806">
    <property type="term" value="P:positive regulation of synaptic transmission"/>
    <property type="evidence" value="ECO:0007669"/>
    <property type="project" value="TreeGrafter"/>
</dbReference>
<dbReference type="InterPro" id="IPR036034">
    <property type="entry name" value="PDZ_sf"/>
</dbReference>
<dbReference type="GO" id="GO:0048791">
    <property type="term" value="P:calcium ion-regulated exocytosis of neurotransmitter"/>
    <property type="evidence" value="ECO:0007669"/>
    <property type="project" value="TreeGrafter"/>
</dbReference>
<evidence type="ECO:0000313" key="3">
    <source>
        <dbReference type="EMBL" id="JAG63252.1"/>
    </source>
</evidence>
<feature type="region of interest" description="Disordered" evidence="1">
    <location>
        <begin position="1"/>
        <end position="31"/>
    </location>
</feature>
<dbReference type="SMART" id="SM00228">
    <property type="entry name" value="PDZ"/>
    <property type="match status" value="1"/>
</dbReference>
<evidence type="ECO:0000259" key="2">
    <source>
        <dbReference type="PROSITE" id="PS50106"/>
    </source>
</evidence>
<dbReference type="FunFam" id="2.30.42.10:FF:000204">
    <property type="entry name" value="Fife, isoform B"/>
    <property type="match status" value="1"/>
</dbReference>
<evidence type="ECO:0000256" key="1">
    <source>
        <dbReference type="SAM" id="MobiDB-lite"/>
    </source>
</evidence>
<dbReference type="GO" id="GO:0048788">
    <property type="term" value="C:cytoskeleton of presynaptic active zone"/>
    <property type="evidence" value="ECO:0007669"/>
    <property type="project" value="TreeGrafter"/>
</dbReference>
<dbReference type="AlphaFoldDB" id="A0A0K8TCF9"/>
<dbReference type="CDD" id="cd06714">
    <property type="entry name" value="PDZ_RIM-like"/>
    <property type="match status" value="1"/>
</dbReference>
<dbReference type="InterPro" id="IPR001478">
    <property type="entry name" value="PDZ"/>
</dbReference>
<dbReference type="GO" id="GO:0048167">
    <property type="term" value="P:regulation of synaptic plasticity"/>
    <property type="evidence" value="ECO:0007669"/>
    <property type="project" value="TreeGrafter"/>
</dbReference>
<dbReference type="PANTHER" id="PTHR12157:SF24">
    <property type="entry name" value="FIFE, ISOFORM D"/>
    <property type="match status" value="1"/>
</dbReference>
<dbReference type="SUPFAM" id="SSF50156">
    <property type="entry name" value="PDZ domain-like"/>
    <property type="match status" value="1"/>
</dbReference>
<organism evidence="3">
    <name type="scientific">Lygus hesperus</name>
    <name type="common">Western plant bug</name>
    <dbReference type="NCBI Taxonomy" id="30085"/>
    <lineage>
        <taxon>Eukaryota</taxon>
        <taxon>Metazoa</taxon>
        <taxon>Ecdysozoa</taxon>
        <taxon>Arthropoda</taxon>
        <taxon>Hexapoda</taxon>
        <taxon>Insecta</taxon>
        <taxon>Pterygota</taxon>
        <taxon>Neoptera</taxon>
        <taxon>Paraneoptera</taxon>
        <taxon>Hemiptera</taxon>
        <taxon>Heteroptera</taxon>
        <taxon>Panheteroptera</taxon>
        <taxon>Cimicomorpha</taxon>
        <taxon>Miridae</taxon>
        <taxon>Mirini</taxon>
        <taxon>Lygus</taxon>
    </lineage>
</organism>
<dbReference type="InterPro" id="IPR039032">
    <property type="entry name" value="Rim-like"/>
</dbReference>
<protein>
    <recommendedName>
        <fullName evidence="2">PDZ domain-containing protein</fullName>
    </recommendedName>
</protein>
<dbReference type="Gene3D" id="2.30.42.10">
    <property type="match status" value="1"/>
</dbReference>
<dbReference type="Pfam" id="PF00595">
    <property type="entry name" value="PDZ"/>
    <property type="match status" value="1"/>
</dbReference>
<sequence>MPDISGLRSGPRPPPVISRAPEDAMRRQTSVQDGEAIKIVIHDVDCDASYGPRTTSKRRVNLRRDPNDKAHRTRGFGMRVVGGKSGADGRLFAYIVWTVPSGAAEKGGLQQGDKVLEWNGISLVDKTFEEVSAIMDRTGDGVEILVEHGNDLRMCDLLDEPIPAQSRKNSGEAITLGLGPETETDKSPASPTRRKLPKTPV</sequence>
<dbReference type="GO" id="GO:0031267">
    <property type="term" value="F:small GTPase binding"/>
    <property type="evidence" value="ECO:0007669"/>
    <property type="project" value="InterPro"/>
</dbReference>
<dbReference type="PANTHER" id="PTHR12157">
    <property type="entry name" value="REGULATING SYNAPTIC MEMBRANE EXOCYTOSIS PROTEIN"/>
    <property type="match status" value="1"/>
</dbReference>
<feature type="domain" description="PDZ" evidence="2">
    <location>
        <begin position="59"/>
        <end position="150"/>
    </location>
</feature>
<dbReference type="GO" id="GO:0042734">
    <property type="term" value="C:presynaptic membrane"/>
    <property type="evidence" value="ECO:0007669"/>
    <property type="project" value="TreeGrafter"/>
</dbReference>
<dbReference type="PROSITE" id="PS50106">
    <property type="entry name" value="PDZ"/>
    <property type="match status" value="1"/>
</dbReference>
<feature type="compositionally biased region" description="Basic residues" evidence="1">
    <location>
        <begin position="192"/>
        <end position="201"/>
    </location>
</feature>
<feature type="region of interest" description="Disordered" evidence="1">
    <location>
        <begin position="163"/>
        <end position="201"/>
    </location>
</feature>
<dbReference type="GO" id="GO:0042391">
    <property type="term" value="P:regulation of membrane potential"/>
    <property type="evidence" value="ECO:0007669"/>
    <property type="project" value="TreeGrafter"/>
</dbReference>
<dbReference type="EMBL" id="GBRD01002569">
    <property type="protein sequence ID" value="JAG63252.1"/>
    <property type="molecule type" value="Transcribed_RNA"/>
</dbReference>
<accession>A0A0K8TCF9</accession>
<dbReference type="GO" id="GO:0044325">
    <property type="term" value="F:transmembrane transporter binding"/>
    <property type="evidence" value="ECO:0007669"/>
    <property type="project" value="TreeGrafter"/>
</dbReference>